<dbReference type="InterPro" id="IPR000719">
    <property type="entry name" value="Prot_kinase_dom"/>
</dbReference>
<evidence type="ECO:0000313" key="10">
    <source>
        <dbReference type="Proteomes" id="UP000006038"/>
    </source>
</evidence>
<dbReference type="FunFam" id="3.30.200.20:FF:000921">
    <property type="entry name" value="Os02g0156000 protein"/>
    <property type="match status" value="1"/>
</dbReference>
<keyword evidence="1" id="KW-0808">Transferase</keyword>
<keyword evidence="6" id="KW-0723">Serine/threonine-protein kinase</keyword>
<accession>J3LV71</accession>
<dbReference type="PROSITE" id="PS00107">
    <property type="entry name" value="PROTEIN_KINASE_ATP"/>
    <property type="match status" value="1"/>
</dbReference>
<dbReference type="Gene3D" id="3.30.200.20">
    <property type="entry name" value="Phosphorylase Kinase, domain 1"/>
    <property type="match status" value="1"/>
</dbReference>
<protein>
    <recommendedName>
        <fullName evidence="8">Protein kinase domain-containing protein</fullName>
    </recommendedName>
</protein>
<dbReference type="Gramene" id="OB04G10460.1">
    <property type="protein sequence ID" value="OB04G10460.1"/>
    <property type="gene ID" value="OB04G10460"/>
</dbReference>
<evidence type="ECO:0000256" key="2">
    <source>
        <dbReference type="ARBA" id="ARBA00022741"/>
    </source>
</evidence>
<dbReference type="InterPro" id="IPR050528">
    <property type="entry name" value="L-type_Lectin-RKs"/>
</dbReference>
<dbReference type="InterPro" id="IPR011009">
    <property type="entry name" value="Kinase-like_dom_sf"/>
</dbReference>
<evidence type="ECO:0000256" key="6">
    <source>
        <dbReference type="RuleBase" id="RU000304"/>
    </source>
</evidence>
<dbReference type="EnsemblPlants" id="OB04G10460.1">
    <property type="protein sequence ID" value="OB04G10460.1"/>
    <property type="gene ID" value="OB04G10460"/>
</dbReference>
<evidence type="ECO:0000313" key="9">
    <source>
        <dbReference type="EnsemblPlants" id="OB04G10460.1"/>
    </source>
</evidence>
<keyword evidence="10" id="KW-1185">Reference proteome</keyword>
<dbReference type="STRING" id="4533.J3LV71"/>
<evidence type="ECO:0000256" key="4">
    <source>
        <dbReference type="ARBA" id="ARBA00022840"/>
    </source>
</evidence>
<dbReference type="Gene3D" id="1.10.510.10">
    <property type="entry name" value="Transferase(Phosphotransferase) domain 1"/>
    <property type="match status" value="1"/>
</dbReference>
<reference evidence="9" key="2">
    <citation type="submission" date="2013-04" db="UniProtKB">
        <authorList>
            <consortium name="EnsemblPlants"/>
        </authorList>
    </citation>
    <scope>IDENTIFICATION</scope>
</reference>
<dbReference type="PANTHER" id="PTHR27007">
    <property type="match status" value="1"/>
</dbReference>
<dbReference type="Proteomes" id="UP000006038">
    <property type="component" value="Chromosome 4"/>
</dbReference>
<evidence type="ECO:0000256" key="1">
    <source>
        <dbReference type="ARBA" id="ARBA00022679"/>
    </source>
</evidence>
<name>J3LV71_ORYBR</name>
<feature type="compositionally biased region" description="Low complexity" evidence="7">
    <location>
        <begin position="465"/>
        <end position="475"/>
    </location>
</feature>
<organism evidence="9">
    <name type="scientific">Oryza brachyantha</name>
    <name type="common">malo sina</name>
    <dbReference type="NCBI Taxonomy" id="4533"/>
    <lineage>
        <taxon>Eukaryota</taxon>
        <taxon>Viridiplantae</taxon>
        <taxon>Streptophyta</taxon>
        <taxon>Embryophyta</taxon>
        <taxon>Tracheophyta</taxon>
        <taxon>Spermatophyta</taxon>
        <taxon>Magnoliopsida</taxon>
        <taxon>Liliopsida</taxon>
        <taxon>Poales</taxon>
        <taxon>Poaceae</taxon>
        <taxon>BOP clade</taxon>
        <taxon>Oryzoideae</taxon>
        <taxon>Oryzeae</taxon>
        <taxon>Oryzinae</taxon>
        <taxon>Oryza</taxon>
    </lineage>
</organism>
<dbReference type="SUPFAM" id="SSF56112">
    <property type="entry name" value="Protein kinase-like (PK-like)"/>
    <property type="match status" value="1"/>
</dbReference>
<dbReference type="GO" id="GO:0005524">
    <property type="term" value="F:ATP binding"/>
    <property type="evidence" value="ECO:0007669"/>
    <property type="project" value="UniProtKB-UniRule"/>
</dbReference>
<comment type="similarity">
    <text evidence="6">Belongs to the protein kinase superfamily.</text>
</comment>
<dbReference type="OMA" id="HIFRRAS"/>
<dbReference type="HOGENOM" id="CLU_000288_62_5_1"/>
<reference evidence="9" key="1">
    <citation type="journal article" date="2013" name="Nat. Commun.">
        <title>Whole-genome sequencing of Oryza brachyantha reveals mechanisms underlying Oryza genome evolution.</title>
        <authorList>
            <person name="Chen J."/>
            <person name="Huang Q."/>
            <person name="Gao D."/>
            <person name="Wang J."/>
            <person name="Lang Y."/>
            <person name="Liu T."/>
            <person name="Li B."/>
            <person name="Bai Z."/>
            <person name="Luis Goicoechea J."/>
            <person name="Liang C."/>
            <person name="Chen C."/>
            <person name="Zhang W."/>
            <person name="Sun S."/>
            <person name="Liao Y."/>
            <person name="Zhang X."/>
            <person name="Yang L."/>
            <person name="Song C."/>
            <person name="Wang M."/>
            <person name="Shi J."/>
            <person name="Liu G."/>
            <person name="Liu J."/>
            <person name="Zhou H."/>
            <person name="Zhou W."/>
            <person name="Yu Q."/>
            <person name="An N."/>
            <person name="Chen Y."/>
            <person name="Cai Q."/>
            <person name="Wang B."/>
            <person name="Liu B."/>
            <person name="Min J."/>
            <person name="Huang Y."/>
            <person name="Wu H."/>
            <person name="Li Z."/>
            <person name="Zhang Y."/>
            <person name="Yin Y."/>
            <person name="Song W."/>
            <person name="Jiang J."/>
            <person name="Jackson S.A."/>
            <person name="Wing R.A."/>
            <person name="Wang J."/>
            <person name="Chen M."/>
        </authorList>
    </citation>
    <scope>NUCLEOTIDE SEQUENCE [LARGE SCALE GENOMIC DNA]</scope>
    <source>
        <strain evidence="9">cv. IRGC 101232</strain>
    </source>
</reference>
<dbReference type="eggNOG" id="ENOG502QT06">
    <property type="taxonomic scope" value="Eukaryota"/>
</dbReference>
<dbReference type="InterPro" id="IPR017441">
    <property type="entry name" value="Protein_kinase_ATP_BS"/>
</dbReference>
<dbReference type="SMART" id="SM00220">
    <property type="entry name" value="S_TKc"/>
    <property type="match status" value="1"/>
</dbReference>
<proteinExistence type="inferred from homology"/>
<dbReference type="PROSITE" id="PS50011">
    <property type="entry name" value="PROTEIN_KINASE_DOM"/>
    <property type="match status" value="1"/>
</dbReference>
<dbReference type="PROSITE" id="PS00108">
    <property type="entry name" value="PROTEIN_KINASE_ST"/>
    <property type="match status" value="1"/>
</dbReference>
<dbReference type="AlphaFoldDB" id="J3LV71"/>
<sequence length="475" mass="52979">MLVNGTVTVPLAKIKRIGPCTQSSRRGTLGRLPIFTDSGRITRSHVLQGISRISIKVFVDKTGRTKPDSPVECMDFDIRKYDSLNLEGYFFSSIGELSRAWQCSHWWRCGMVPQVLLEEGAESAGQDHGKPPRGACEDHFTDISKATNNFHHTMMLGTGAFGAVYRCKLHCLKGQSMEVAVKKFTRSDTRCYEDFLAEVSIINRLRHKNIVPLIGWSYRKGEPLLIYEYMTNGSLDRHIFRRASTTSVLQQKQRTGTAMEQWGTRYNIVSDIVTGLHYVHHEYEPMVLHRDVKASNILLDSSFHARLGDFGLACTVAGNRNSFSGDVAGTFGYIASDYAMNCKATKQTDIYAFGVLVLEIVTGRKAMLNDAQFVHITDWVWHLHHRGRLLEAVDSVLGSAIHGGEFEMEEEPRRLLLLGLACSNPNPSDRPTMVEAVQVIAKSAPPPEVPLEKPTVVRLSPLPPLEGSSSLESTD</sequence>
<dbReference type="Pfam" id="PF00069">
    <property type="entry name" value="Pkinase"/>
    <property type="match status" value="1"/>
</dbReference>
<evidence type="ECO:0000259" key="8">
    <source>
        <dbReference type="PROSITE" id="PS50011"/>
    </source>
</evidence>
<dbReference type="InterPro" id="IPR008271">
    <property type="entry name" value="Ser/Thr_kinase_AS"/>
</dbReference>
<evidence type="ECO:0000256" key="7">
    <source>
        <dbReference type="SAM" id="MobiDB-lite"/>
    </source>
</evidence>
<keyword evidence="3" id="KW-0418">Kinase</keyword>
<evidence type="ECO:0000256" key="5">
    <source>
        <dbReference type="PROSITE-ProRule" id="PRU10141"/>
    </source>
</evidence>
<feature type="domain" description="Protein kinase" evidence="8">
    <location>
        <begin position="150"/>
        <end position="449"/>
    </location>
</feature>
<evidence type="ECO:0000256" key="3">
    <source>
        <dbReference type="ARBA" id="ARBA00022777"/>
    </source>
</evidence>
<dbReference type="GO" id="GO:0004674">
    <property type="term" value="F:protein serine/threonine kinase activity"/>
    <property type="evidence" value="ECO:0007669"/>
    <property type="project" value="UniProtKB-KW"/>
</dbReference>
<feature type="binding site" evidence="5">
    <location>
        <position position="183"/>
    </location>
    <ligand>
        <name>ATP</name>
        <dbReference type="ChEBI" id="CHEBI:30616"/>
    </ligand>
</feature>
<keyword evidence="4 5" id="KW-0067">ATP-binding</keyword>
<feature type="region of interest" description="Disordered" evidence="7">
    <location>
        <begin position="444"/>
        <end position="475"/>
    </location>
</feature>
<keyword evidence="2 5" id="KW-0547">Nucleotide-binding</keyword>
<dbReference type="FunFam" id="1.10.510.10:FF:000444">
    <property type="entry name" value="probable L-type lectin-domain containing receptor kinase S.5"/>
    <property type="match status" value="1"/>
</dbReference>